<dbReference type="KEGG" id="step:IC006_0844"/>
<dbReference type="GeneID" id="41714644"/>
<reference evidence="1 2" key="1">
    <citation type="journal article" date="2020" name="Int. J. Syst. Evol. Microbiol.">
        <title>Sulfuracidifex tepidarius gen. nov., sp. nov. and transfer of Sulfolobus metallicus Huber and Stetter 1992 to the genus Sulfuracidifex as Sulfuracidifex metallicus comb. nov.</title>
        <authorList>
            <person name="Itoh T."/>
            <person name="Miura T."/>
            <person name="Sakai H.D."/>
            <person name="Kato S."/>
            <person name="Ohkuma M."/>
            <person name="Takashina T."/>
        </authorList>
    </citation>
    <scope>NUCLEOTIDE SEQUENCE [LARGE SCALE GENOMIC DNA]</scope>
    <source>
        <strain evidence="1 2">IC-006</strain>
    </source>
</reference>
<name>A0A510DTR7_9CREN</name>
<accession>A0A510DTR7</accession>
<dbReference type="OrthoDB" id="44126at2157"/>
<dbReference type="AlphaFoldDB" id="A0A510DTR7"/>
<sequence length="96" mass="11277">MAQVQFKENSVKVNGSIFHLTPSAFETVKAWYEANKDEPEEAVVEELEYLTEAFSMIKPDNKDKAQRYLKVLEDAYVMTDYKVKELFDRVYEVKQT</sequence>
<proteinExistence type="predicted"/>
<dbReference type="Proteomes" id="UP000322983">
    <property type="component" value="Chromosome"/>
</dbReference>
<gene>
    <name evidence="1" type="ORF">IC006_0844</name>
</gene>
<evidence type="ECO:0000313" key="1">
    <source>
        <dbReference type="EMBL" id="BBG23559.1"/>
    </source>
</evidence>
<dbReference type="STRING" id="1294262.GCA_001316085_01579"/>
<organism evidence="1 2">
    <name type="scientific">Sulfuracidifex tepidarius</name>
    <dbReference type="NCBI Taxonomy" id="1294262"/>
    <lineage>
        <taxon>Archaea</taxon>
        <taxon>Thermoproteota</taxon>
        <taxon>Thermoprotei</taxon>
        <taxon>Sulfolobales</taxon>
        <taxon>Sulfolobaceae</taxon>
        <taxon>Sulfuracidifex</taxon>
    </lineage>
</organism>
<dbReference type="EMBL" id="AP018929">
    <property type="protein sequence ID" value="BBG23559.1"/>
    <property type="molecule type" value="Genomic_DNA"/>
</dbReference>
<dbReference type="RefSeq" id="WP_149528381.1">
    <property type="nucleotide sequence ID" value="NZ_AP018929.1"/>
</dbReference>
<evidence type="ECO:0000313" key="2">
    <source>
        <dbReference type="Proteomes" id="UP000322983"/>
    </source>
</evidence>
<protein>
    <submittedName>
        <fullName evidence="1">Uncharacterized protein</fullName>
    </submittedName>
</protein>
<keyword evidence="2" id="KW-1185">Reference proteome</keyword>